<dbReference type="InterPro" id="IPR001568">
    <property type="entry name" value="RNase_T2-like"/>
</dbReference>
<evidence type="ECO:0000256" key="4">
    <source>
        <dbReference type="ARBA" id="ARBA00007469"/>
    </source>
</evidence>
<evidence type="ECO:0000256" key="2">
    <source>
        <dbReference type="ARBA" id="ARBA00004305"/>
    </source>
</evidence>
<feature type="region of interest" description="Disordered" evidence="15">
    <location>
        <begin position="184"/>
        <end position="277"/>
    </location>
</feature>
<evidence type="ECO:0000313" key="18">
    <source>
        <dbReference type="Proteomes" id="UP000786811"/>
    </source>
</evidence>
<dbReference type="GO" id="GO:0008289">
    <property type="term" value="F:lipid binding"/>
    <property type="evidence" value="ECO:0007669"/>
    <property type="project" value="UniProtKB-KW"/>
</dbReference>
<dbReference type="InterPro" id="IPR026169">
    <property type="entry name" value="MIEAP"/>
</dbReference>
<organism evidence="17 18">
    <name type="scientific">Cotesia congregata</name>
    <name type="common">Parasitoid wasp</name>
    <name type="synonym">Apanteles congregatus</name>
    <dbReference type="NCBI Taxonomy" id="51543"/>
    <lineage>
        <taxon>Eukaryota</taxon>
        <taxon>Metazoa</taxon>
        <taxon>Ecdysozoa</taxon>
        <taxon>Arthropoda</taxon>
        <taxon>Hexapoda</taxon>
        <taxon>Insecta</taxon>
        <taxon>Pterygota</taxon>
        <taxon>Neoptera</taxon>
        <taxon>Endopterygota</taxon>
        <taxon>Hymenoptera</taxon>
        <taxon>Apocrita</taxon>
        <taxon>Ichneumonoidea</taxon>
        <taxon>Braconidae</taxon>
        <taxon>Microgastrinae</taxon>
        <taxon>Cotesia</taxon>
    </lineage>
</organism>
<gene>
    <name evidence="17" type="ORF">HICCMSTLAB_LOCUS1242</name>
</gene>
<evidence type="ECO:0000313" key="17">
    <source>
        <dbReference type="EMBL" id="CAG5075068.1"/>
    </source>
</evidence>
<evidence type="ECO:0000256" key="5">
    <source>
        <dbReference type="ARBA" id="ARBA00008233"/>
    </source>
</evidence>
<evidence type="ECO:0000256" key="14">
    <source>
        <dbReference type="RuleBase" id="RU004328"/>
    </source>
</evidence>
<dbReference type="GO" id="GO:0035694">
    <property type="term" value="P:mitochondrial protein catabolic process"/>
    <property type="evidence" value="ECO:0007669"/>
    <property type="project" value="InterPro"/>
</dbReference>
<dbReference type="GO" id="GO:0003723">
    <property type="term" value="F:RNA binding"/>
    <property type="evidence" value="ECO:0007669"/>
    <property type="project" value="InterPro"/>
</dbReference>
<evidence type="ECO:0000256" key="12">
    <source>
        <dbReference type="ARBA" id="ARBA00023136"/>
    </source>
</evidence>
<keyword evidence="9" id="KW-0175">Coiled coil</keyword>
<keyword evidence="18" id="KW-1185">Reference proteome</keyword>
<comment type="similarity">
    <text evidence="4 14">Belongs to the RNase T2 family.</text>
</comment>
<feature type="compositionally biased region" description="Polar residues" evidence="15">
    <location>
        <begin position="67"/>
        <end position="94"/>
    </location>
</feature>
<dbReference type="PANTHER" id="PTHR21771">
    <property type="entry name" value="MITOCHONDRIA-EATING PROTEIN-RELATED"/>
    <property type="match status" value="1"/>
</dbReference>
<dbReference type="AlphaFoldDB" id="A0A8J2EJD8"/>
<keyword evidence="11" id="KW-0496">Mitochondrion</keyword>
<evidence type="ECO:0000256" key="6">
    <source>
        <dbReference type="ARBA" id="ARBA00019863"/>
    </source>
</evidence>
<dbReference type="GO" id="GO:0005759">
    <property type="term" value="C:mitochondrial matrix"/>
    <property type="evidence" value="ECO:0007669"/>
    <property type="project" value="UniProtKB-SubCell"/>
</dbReference>
<feature type="region of interest" description="Disordered" evidence="15">
    <location>
        <begin position="490"/>
        <end position="516"/>
    </location>
</feature>
<dbReference type="PANTHER" id="PTHR21771:SF1">
    <property type="entry name" value="MITOCHONDRIA-EATING PROTEIN"/>
    <property type="match status" value="1"/>
</dbReference>
<dbReference type="Proteomes" id="UP000786811">
    <property type="component" value="Unassembled WGS sequence"/>
</dbReference>
<proteinExistence type="inferred from homology"/>
<evidence type="ECO:0000256" key="11">
    <source>
        <dbReference type="ARBA" id="ARBA00023128"/>
    </source>
</evidence>
<evidence type="ECO:0000256" key="9">
    <source>
        <dbReference type="ARBA" id="ARBA00023054"/>
    </source>
</evidence>
<sequence length="1013" mass="113112">MSKRTTGFVNSCERIRPERSRNPCLQRLMWTSTKSTSDIQKSRYWGYDSSVTADDLQVTNPRVALRSSQQSAAVVQTNSPGPSSSSAPTDSVLQKNRFARLPSRPTINIQAGETENKPVDDVPVQQHSNSRLKKLGEHLTVKIPPPEKHSKEEYPALRSSSSPINNFGERLSLKKSNSATFNNEEYPALRSSKSTLQSLSPPPMERSTSLRIPKPKNPHFIRGGSVGSNLSPRSSPGTSWSSLTSSSGRGRSPSLSPSPSGSFSSMSSSLSSPGLGRTRKLSDIPLVPAASVTVNDQTCKEDSSPAEQCFNFFTFSIFWPPALGFEYLSKNKPVNDNINLLKWSIHGLWPSSYTGAVPENCKKRTSVSFNRHRFQLEKGLKTSLETKWFNICLYKQHGCSMTSFWDREFSKHGACASRSSLISSDHLLLRLYEGRQYREAANLVGKLPRCTLALTLTDFPVDLVIETLPRSLSLLEALYSRLPELCFSKTNSNTNNKNKNNNSISNNSKNSSVGENRIKEVEQDELSRALRVEQLLWKVVHLISVCQDQQSIRIWAKLLTYIARVSPNSLELIVNRKKALDETIEGLGKHGPIPCQITSEDKRFGHHQDTKLLPLTAKLKDELETRIDAYKLALHKIDNFGKDASRRSKGDPHGLKSSSHQRLLSLKYSEVQQRLIDNQSLLNTLEKASGRNLAELSAELAGRVEQDKEALRQWTSLRKFTGENSTKEPSLAARLLQFSRACGIVVDLMRRAPIGNWSSELFLEEEKYEVTESSSAGYHTDDSCSPEPNCPYYASLQSEYESKAFTTRQLTDKYAGLYAQAHFQTLDALDALEPLKEAPDLKAKILFSVVVLSWRIADSIQSARKLEAVEILSGAESSIPELKLSLDIEACMRRQLATFGYSTGTREVASRVMDQLKRTLYDYPCIESCPELVTYTLESGHLAWACLSHETPLILDTVEPRGRFEPVFDRELHSRHHGSPNPKGARISGVVWPGLRIKSLQGPCLYRAVVLTS</sequence>
<evidence type="ECO:0000256" key="8">
    <source>
        <dbReference type="ARBA" id="ARBA00022787"/>
    </source>
</evidence>
<dbReference type="GO" id="GO:0005741">
    <property type="term" value="C:mitochondrial outer membrane"/>
    <property type="evidence" value="ECO:0007669"/>
    <property type="project" value="UniProtKB-SubCell"/>
</dbReference>
<dbReference type="InterPro" id="IPR036430">
    <property type="entry name" value="RNase_T2-like_sf"/>
</dbReference>
<keyword evidence="10" id="KW-0446">Lipid-binding</keyword>
<keyword evidence="8" id="KW-1000">Mitochondrion outer membrane</keyword>
<evidence type="ECO:0000256" key="15">
    <source>
        <dbReference type="SAM" id="MobiDB-lite"/>
    </source>
</evidence>
<keyword evidence="12" id="KW-0472">Membrane</keyword>
<dbReference type="OrthoDB" id="6047381at2759"/>
<dbReference type="PROSITE" id="PS00530">
    <property type="entry name" value="RNASE_T2_1"/>
    <property type="match status" value="1"/>
</dbReference>
<keyword evidence="7" id="KW-0963">Cytoplasm</keyword>
<dbReference type="Gene3D" id="3.90.730.10">
    <property type="entry name" value="Ribonuclease T2-like"/>
    <property type="match status" value="1"/>
</dbReference>
<protein>
    <recommendedName>
        <fullName evidence="6">Mitochondria-eating protein</fullName>
    </recommendedName>
    <alternativeName>
        <fullName evidence="13">Spermatogenesis-associated protein 18</fullName>
    </alternativeName>
</protein>
<comment type="similarity">
    <text evidence="5">Belongs to the MIEAP family.</text>
</comment>
<dbReference type="InterPro" id="IPR031981">
    <property type="entry name" value="MIEAP_C"/>
</dbReference>
<evidence type="ECO:0000256" key="1">
    <source>
        <dbReference type="ARBA" id="ARBA00004294"/>
    </source>
</evidence>
<feature type="compositionally biased region" description="Low complexity" evidence="15">
    <location>
        <begin position="490"/>
        <end position="512"/>
    </location>
</feature>
<dbReference type="Pfam" id="PF16026">
    <property type="entry name" value="MIEAP"/>
    <property type="match status" value="1"/>
</dbReference>
<evidence type="ECO:0000256" key="13">
    <source>
        <dbReference type="ARBA" id="ARBA00032687"/>
    </source>
</evidence>
<dbReference type="Pfam" id="PF00445">
    <property type="entry name" value="Ribonuclease_T2"/>
    <property type="match status" value="1"/>
</dbReference>
<evidence type="ECO:0000259" key="16">
    <source>
        <dbReference type="Pfam" id="PF16026"/>
    </source>
</evidence>
<evidence type="ECO:0000256" key="7">
    <source>
        <dbReference type="ARBA" id="ARBA00022490"/>
    </source>
</evidence>
<dbReference type="InterPro" id="IPR018188">
    <property type="entry name" value="RNase_T2_His_AS_1"/>
</dbReference>
<feature type="domain" description="Mitochondria-eating protein C-terminal" evidence="16">
    <location>
        <begin position="808"/>
        <end position="1012"/>
    </location>
</feature>
<feature type="compositionally biased region" description="Basic and acidic residues" evidence="15">
    <location>
        <begin position="134"/>
        <end position="155"/>
    </location>
</feature>
<dbReference type="EMBL" id="CAJNRD030001116">
    <property type="protein sequence ID" value="CAG5075068.1"/>
    <property type="molecule type" value="Genomic_DNA"/>
</dbReference>
<name>A0A8J2EJD8_COTCN</name>
<dbReference type="GO" id="GO:0033897">
    <property type="term" value="F:ribonuclease T2 activity"/>
    <property type="evidence" value="ECO:0007669"/>
    <property type="project" value="InterPro"/>
</dbReference>
<evidence type="ECO:0000256" key="3">
    <source>
        <dbReference type="ARBA" id="ARBA00004496"/>
    </source>
</evidence>
<feature type="region of interest" description="Disordered" evidence="15">
    <location>
        <begin position="67"/>
        <end position="165"/>
    </location>
</feature>
<comment type="subcellular location">
    <subcellularLocation>
        <location evidence="3">Cytoplasm</location>
    </subcellularLocation>
    <subcellularLocation>
        <location evidence="2">Mitochondrion matrix</location>
    </subcellularLocation>
    <subcellularLocation>
        <location evidence="1">Mitochondrion outer membrane</location>
    </subcellularLocation>
</comment>
<dbReference type="GO" id="GO:0035695">
    <property type="term" value="P:mitophagy by internal vacuole formation"/>
    <property type="evidence" value="ECO:0007669"/>
    <property type="project" value="TreeGrafter"/>
</dbReference>
<feature type="compositionally biased region" description="Low complexity" evidence="15">
    <location>
        <begin position="230"/>
        <end position="276"/>
    </location>
</feature>
<evidence type="ECO:0000256" key="10">
    <source>
        <dbReference type="ARBA" id="ARBA00023121"/>
    </source>
</evidence>
<reference evidence="17" key="1">
    <citation type="submission" date="2021-04" db="EMBL/GenBank/DDBJ databases">
        <authorList>
            <person name="Chebbi M.A.C M."/>
        </authorList>
    </citation>
    <scope>NUCLEOTIDE SEQUENCE</scope>
</reference>
<comment type="caution">
    <text evidence="17">The sequence shown here is derived from an EMBL/GenBank/DDBJ whole genome shotgun (WGS) entry which is preliminary data.</text>
</comment>
<accession>A0A8J2EJD8</accession>
<dbReference type="SUPFAM" id="SSF55895">
    <property type="entry name" value="Ribonuclease Rh-like"/>
    <property type="match status" value="1"/>
</dbReference>